<accession>A0A1E7WZL5</accession>
<dbReference type="FunFam" id="1.10.287.950:FF:000001">
    <property type="entry name" value="Methyl-accepting chemotaxis sensory transducer"/>
    <property type="match status" value="1"/>
</dbReference>
<dbReference type="PANTHER" id="PTHR43531">
    <property type="entry name" value="PROTEIN ICFG"/>
    <property type="match status" value="1"/>
</dbReference>
<dbReference type="PROSITE" id="PS50111">
    <property type="entry name" value="CHEMOTAXIS_TRANSDUC_2"/>
    <property type="match status" value="1"/>
</dbReference>
<dbReference type="GO" id="GO:0004888">
    <property type="term" value="F:transmembrane signaling receptor activity"/>
    <property type="evidence" value="ECO:0007669"/>
    <property type="project" value="InterPro"/>
</dbReference>
<dbReference type="InterPro" id="IPR007891">
    <property type="entry name" value="CHASE3"/>
</dbReference>
<dbReference type="PROSITE" id="PS50885">
    <property type="entry name" value="HAMP"/>
    <property type="match status" value="1"/>
</dbReference>
<feature type="coiled-coil region" evidence="5">
    <location>
        <begin position="475"/>
        <end position="520"/>
    </location>
</feature>
<evidence type="ECO:0000256" key="6">
    <source>
        <dbReference type="SAM" id="Phobius"/>
    </source>
</evidence>
<comment type="subcellular location">
    <subcellularLocation>
        <location evidence="1">Membrane</location>
    </subcellularLocation>
</comment>
<dbReference type="Gene3D" id="1.10.287.950">
    <property type="entry name" value="Methyl-accepting chemotaxis protein"/>
    <property type="match status" value="1"/>
</dbReference>
<dbReference type="SMART" id="SM00304">
    <property type="entry name" value="HAMP"/>
    <property type="match status" value="1"/>
</dbReference>
<evidence type="ECO:0000256" key="3">
    <source>
        <dbReference type="ARBA" id="ARBA00029447"/>
    </source>
</evidence>
<dbReference type="GO" id="GO:0007165">
    <property type="term" value="P:signal transduction"/>
    <property type="evidence" value="ECO:0007669"/>
    <property type="project" value="UniProtKB-KW"/>
</dbReference>
<dbReference type="InterPro" id="IPR000727">
    <property type="entry name" value="T_SNARE_dom"/>
</dbReference>
<dbReference type="CDD" id="cd06225">
    <property type="entry name" value="HAMP"/>
    <property type="match status" value="1"/>
</dbReference>
<dbReference type="PATRIC" id="fig|762836.4.peg.1611"/>
<feature type="domain" description="HAMP" evidence="9">
    <location>
        <begin position="217"/>
        <end position="270"/>
    </location>
</feature>
<evidence type="ECO:0000259" key="7">
    <source>
        <dbReference type="PROSITE" id="PS50111"/>
    </source>
</evidence>
<feature type="coiled-coil region" evidence="5">
    <location>
        <begin position="99"/>
        <end position="126"/>
    </location>
</feature>
<gene>
    <name evidence="10" type="primary">tar_2</name>
    <name evidence="10" type="ORF">DUPY_15430</name>
</gene>
<evidence type="ECO:0000313" key="11">
    <source>
        <dbReference type="Proteomes" id="UP000175989"/>
    </source>
</evidence>
<sequence length="539" mass="57002">MNTLWTKMGIGTRLYAGFALILVILITLLTVAYVNFSKLNEANQWNEHTHEVLGASQEMLESLINMETGERGYALTGAQASLEPFVAGQAAFKKALTHVRTLTSDNAAQQERLKKLEEAEQQWRATAAEPAIALRRASVAGTATVEAVIAFEQAAKGKTLMDQMRAILGELAGAEQTLLVERARNAATMQATTRMTLIGGGALAVVLSVLLATILARMVLQPLRAILLATEDLRSGEGDLTYRLPALSAEFGQVATSLNGFIQKLHDIINEVRKGTETIASASQEIATGNLDLSSRTEQQASSLEETASSMEELTSTVKQNADNARQATAMAGSAADVATRGSAVVGQVVHTMTAINDSAKKIADIIGVIDGIAFQTNILALNAAVEAARAGEQGRGFAVVATEVRTLAHRSASAAKEIKALINDSVDKVAAGTQLVGAAGDTMDEIVGSVRRVTDIMTEISAASAEQESGIMQVNQAISEMDSVTQQNAALVEQAAAASESMQDQARQLEQLVNIFKLEGAGQQRPVAPRPRKLALAA</sequence>
<dbReference type="Proteomes" id="UP000175989">
    <property type="component" value="Unassembled WGS sequence"/>
</dbReference>
<dbReference type="GO" id="GO:0005886">
    <property type="term" value="C:plasma membrane"/>
    <property type="evidence" value="ECO:0007669"/>
    <property type="project" value="TreeGrafter"/>
</dbReference>
<evidence type="ECO:0000259" key="9">
    <source>
        <dbReference type="PROSITE" id="PS50885"/>
    </source>
</evidence>
<dbReference type="PROSITE" id="PS50192">
    <property type="entry name" value="T_SNARE"/>
    <property type="match status" value="1"/>
</dbReference>
<keyword evidence="4" id="KW-0807">Transducer</keyword>
<dbReference type="Pfam" id="PF00672">
    <property type="entry name" value="HAMP"/>
    <property type="match status" value="1"/>
</dbReference>
<feature type="domain" description="Methyl-accepting transducer" evidence="7">
    <location>
        <begin position="275"/>
        <end position="504"/>
    </location>
</feature>
<feature type="transmembrane region" description="Helical" evidence="6">
    <location>
        <begin position="14"/>
        <end position="36"/>
    </location>
</feature>
<dbReference type="Pfam" id="PF05227">
    <property type="entry name" value="CHASE3"/>
    <property type="match status" value="1"/>
</dbReference>
<dbReference type="SUPFAM" id="SSF58104">
    <property type="entry name" value="Methyl-accepting chemotaxis protein (MCP) signaling domain"/>
    <property type="match status" value="1"/>
</dbReference>
<keyword evidence="6" id="KW-0812">Transmembrane</keyword>
<dbReference type="AlphaFoldDB" id="A0A1E7WZL5"/>
<keyword evidence="5" id="KW-0175">Coiled coil</keyword>
<dbReference type="CDD" id="cd19410">
    <property type="entry name" value="HK9-like_sensor"/>
    <property type="match status" value="1"/>
</dbReference>
<keyword evidence="11" id="KW-1185">Reference proteome</keyword>
<dbReference type="PRINTS" id="PR00260">
    <property type="entry name" value="CHEMTRNSDUCR"/>
</dbReference>
<keyword evidence="6" id="KW-1133">Transmembrane helix</keyword>
<dbReference type="InterPro" id="IPR004090">
    <property type="entry name" value="Chemotax_Me-accpt_rcpt"/>
</dbReference>
<evidence type="ECO:0000256" key="5">
    <source>
        <dbReference type="SAM" id="Coils"/>
    </source>
</evidence>
<evidence type="ECO:0000256" key="2">
    <source>
        <dbReference type="ARBA" id="ARBA00022481"/>
    </source>
</evidence>
<evidence type="ECO:0000313" key="10">
    <source>
        <dbReference type="EMBL" id="OFA05429.1"/>
    </source>
</evidence>
<dbReference type="InterPro" id="IPR003660">
    <property type="entry name" value="HAMP_dom"/>
</dbReference>
<dbReference type="RefSeq" id="WP_070247254.1">
    <property type="nucleotide sequence ID" value="NZ_LROM01000066.1"/>
</dbReference>
<protein>
    <submittedName>
        <fullName evidence="10">Methyl-accepting chemotaxis protein II</fullName>
    </submittedName>
</protein>
<comment type="caution">
    <text evidence="10">The sequence shown here is derived from an EMBL/GenBank/DDBJ whole genome shotgun (WGS) entry which is preliminary data.</text>
</comment>
<dbReference type="CDD" id="cd11386">
    <property type="entry name" value="MCP_signal"/>
    <property type="match status" value="1"/>
</dbReference>
<evidence type="ECO:0000256" key="1">
    <source>
        <dbReference type="ARBA" id="ARBA00004370"/>
    </source>
</evidence>
<dbReference type="GO" id="GO:0006935">
    <property type="term" value="P:chemotaxis"/>
    <property type="evidence" value="ECO:0007669"/>
    <property type="project" value="InterPro"/>
</dbReference>
<feature type="transmembrane region" description="Helical" evidence="6">
    <location>
        <begin position="197"/>
        <end position="220"/>
    </location>
</feature>
<proteinExistence type="inferred from homology"/>
<name>A0A1E7WZL5_9BURK</name>
<feature type="domain" description="T-SNARE coiled-coil homology" evidence="8">
    <location>
        <begin position="266"/>
        <end position="328"/>
    </location>
</feature>
<comment type="similarity">
    <text evidence="3">Belongs to the methyl-accepting chemotaxis (MCP) protein family.</text>
</comment>
<evidence type="ECO:0000256" key="4">
    <source>
        <dbReference type="PROSITE-ProRule" id="PRU00284"/>
    </source>
</evidence>
<dbReference type="InterPro" id="IPR004089">
    <property type="entry name" value="MCPsignal_dom"/>
</dbReference>
<dbReference type="Pfam" id="PF00015">
    <property type="entry name" value="MCPsignal"/>
    <property type="match status" value="1"/>
</dbReference>
<dbReference type="SMART" id="SM00283">
    <property type="entry name" value="MA"/>
    <property type="match status" value="1"/>
</dbReference>
<evidence type="ECO:0000259" key="8">
    <source>
        <dbReference type="PROSITE" id="PS50192"/>
    </source>
</evidence>
<dbReference type="PANTHER" id="PTHR43531:SF14">
    <property type="entry name" value="METHYL-ACCEPTING CHEMOTAXIS PROTEIN I-RELATED"/>
    <property type="match status" value="1"/>
</dbReference>
<organism evidence="10 11">
    <name type="scientific">Duganella phyllosphaerae</name>
    <dbReference type="NCBI Taxonomy" id="762836"/>
    <lineage>
        <taxon>Bacteria</taxon>
        <taxon>Pseudomonadati</taxon>
        <taxon>Pseudomonadota</taxon>
        <taxon>Betaproteobacteria</taxon>
        <taxon>Burkholderiales</taxon>
        <taxon>Oxalobacteraceae</taxon>
        <taxon>Telluria group</taxon>
        <taxon>Duganella</taxon>
    </lineage>
</organism>
<keyword evidence="2" id="KW-0488">Methylation</keyword>
<dbReference type="EMBL" id="LROM01000066">
    <property type="protein sequence ID" value="OFA05429.1"/>
    <property type="molecule type" value="Genomic_DNA"/>
</dbReference>
<keyword evidence="6" id="KW-0472">Membrane</keyword>
<reference evidence="11" key="1">
    <citation type="journal article" date="2016" name="Front. Microbiol.">
        <title>Molecular Keys to the Janthinobacterium and Duganella spp. Interaction with the Plant Pathogen Fusarium graminearum.</title>
        <authorList>
            <person name="Haack F.S."/>
            <person name="Poehlein A."/>
            <person name="Kroger C."/>
            <person name="Voigt C.A."/>
            <person name="Piepenbring M."/>
            <person name="Bode H.B."/>
            <person name="Daniel R."/>
            <person name="Schafer W."/>
            <person name="Streit W.R."/>
        </authorList>
    </citation>
    <scope>NUCLEOTIDE SEQUENCE [LARGE SCALE GENOMIC DNA]</scope>
    <source>
        <strain evidence="11">T54</strain>
    </source>
</reference>
<dbReference type="InterPro" id="IPR051310">
    <property type="entry name" value="MCP_chemotaxis"/>
</dbReference>